<dbReference type="EMBL" id="JAAXKZ010000128">
    <property type="protein sequence ID" value="NMH94722.1"/>
    <property type="molecule type" value="Genomic_DNA"/>
</dbReference>
<comment type="caution">
    <text evidence="1">The sequence shown here is derived from an EMBL/GenBank/DDBJ whole genome shotgun (WGS) entry which is preliminary data.</text>
</comment>
<keyword evidence="2" id="KW-1185">Reference proteome</keyword>
<evidence type="ECO:0000313" key="1">
    <source>
        <dbReference type="EMBL" id="NMH94722.1"/>
    </source>
</evidence>
<evidence type="ECO:0000313" key="2">
    <source>
        <dbReference type="Proteomes" id="UP000586918"/>
    </source>
</evidence>
<proteinExistence type="predicted"/>
<sequence length="46" mass="4539">MIATGATRLAGAGLTLRVEFGATGHAVVRAGELVDRADAAMDGPTA</sequence>
<reference evidence="1 2" key="1">
    <citation type="submission" date="2020-04" db="EMBL/GenBank/DDBJ databases">
        <authorList>
            <person name="Klaysubun C."/>
            <person name="Duangmal K."/>
            <person name="Lipun K."/>
        </authorList>
    </citation>
    <scope>NUCLEOTIDE SEQUENCE [LARGE SCALE GENOMIC DNA]</scope>
    <source>
        <strain evidence="1 2">DSM 45300</strain>
    </source>
</reference>
<dbReference type="Proteomes" id="UP000586918">
    <property type="component" value="Unassembled WGS sequence"/>
</dbReference>
<organism evidence="1 2">
    <name type="scientific">Pseudonocardia bannensis</name>
    <dbReference type="NCBI Taxonomy" id="630973"/>
    <lineage>
        <taxon>Bacteria</taxon>
        <taxon>Bacillati</taxon>
        <taxon>Actinomycetota</taxon>
        <taxon>Actinomycetes</taxon>
        <taxon>Pseudonocardiales</taxon>
        <taxon>Pseudonocardiaceae</taxon>
        <taxon>Pseudonocardia</taxon>
    </lineage>
</organism>
<protein>
    <submittedName>
        <fullName evidence="1">Uncharacterized protein</fullName>
    </submittedName>
</protein>
<dbReference type="AlphaFoldDB" id="A0A848DPL2"/>
<gene>
    <name evidence="1" type="ORF">HF519_24740</name>
</gene>
<accession>A0A848DPL2</accession>
<name>A0A848DPL2_9PSEU</name>